<protein>
    <submittedName>
        <fullName evidence="1">Uncharacterized protein</fullName>
    </submittedName>
</protein>
<comment type="caution">
    <text evidence="1">The sequence shown here is derived from an EMBL/GenBank/DDBJ whole genome shotgun (WGS) entry which is preliminary data.</text>
</comment>
<dbReference type="AlphaFoldDB" id="A0A815DC36"/>
<organism evidence="1 2">
    <name type="scientific">Adineta steineri</name>
    <dbReference type="NCBI Taxonomy" id="433720"/>
    <lineage>
        <taxon>Eukaryota</taxon>
        <taxon>Metazoa</taxon>
        <taxon>Spiralia</taxon>
        <taxon>Gnathifera</taxon>
        <taxon>Rotifera</taxon>
        <taxon>Eurotatoria</taxon>
        <taxon>Bdelloidea</taxon>
        <taxon>Adinetida</taxon>
        <taxon>Adinetidae</taxon>
        <taxon>Adineta</taxon>
    </lineage>
</organism>
<sequence>MSTDKYKLLTTVKTLDDAIEIIMQHGLSKYRSSNLAHYTKYSYSFYTHDNDPTTIKLTYKNTHYHDQRNVTNRLPSPVRVSKSDLVESSQNIQEILKTTTHESSLSKWLYNSLNNINLVQ</sequence>
<reference evidence="1" key="1">
    <citation type="submission" date="2021-02" db="EMBL/GenBank/DDBJ databases">
        <authorList>
            <person name="Nowell W R."/>
        </authorList>
    </citation>
    <scope>NUCLEOTIDE SEQUENCE</scope>
</reference>
<evidence type="ECO:0000313" key="2">
    <source>
        <dbReference type="Proteomes" id="UP000663860"/>
    </source>
</evidence>
<name>A0A815DC36_9BILA</name>
<gene>
    <name evidence="1" type="ORF">IZO911_LOCUS33744</name>
</gene>
<dbReference type="Proteomes" id="UP000663860">
    <property type="component" value="Unassembled WGS sequence"/>
</dbReference>
<dbReference type="EMBL" id="CAJNOE010000633">
    <property type="protein sequence ID" value="CAF1295236.1"/>
    <property type="molecule type" value="Genomic_DNA"/>
</dbReference>
<proteinExistence type="predicted"/>
<evidence type="ECO:0000313" key="1">
    <source>
        <dbReference type="EMBL" id="CAF1295236.1"/>
    </source>
</evidence>
<accession>A0A815DC36</accession>